<dbReference type="PANTHER" id="PTHR31415">
    <property type="entry name" value="OS05G0367900 PROTEIN"/>
    <property type="match status" value="1"/>
</dbReference>
<protein>
    <recommendedName>
        <fullName evidence="6">Late embryogenesis abundant protein LEA-2 subgroup domain-containing protein</fullName>
    </recommendedName>
</protein>
<accession>A0AAF0WID0</accession>
<dbReference type="GO" id="GO:0009506">
    <property type="term" value="C:plasmodesma"/>
    <property type="evidence" value="ECO:0007669"/>
    <property type="project" value="TreeGrafter"/>
</dbReference>
<evidence type="ECO:0000256" key="2">
    <source>
        <dbReference type="ARBA" id="ARBA00023136"/>
    </source>
</evidence>
<dbReference type="GO" id="GO:0098542">
    <property type="term" value="P:defense response to other organism"/>
    <property type="evidence" value="ECO:0007669"/>
    <property type="project" value="InterPro"/>
</dbReference>
<keyword evidence="3" id="KW-0812">Transmembrane</keyword>
<name>A0AAF0WID0_DAUCS</name>
<reference evidence="4" key="1">
    <citation type="journal article" date="2016" name="Nat. Genet.">
        <title>A high-quality carrot genome assembly provides new insights into carotenoid accumulation and asterid genome evolution.</title>
        <authorList>
            <person name="Iorizzo M."/>
            <person name="Ellison S."/>
            <person name="Senalik D."/>
            <person name="Zeng P."/>
            <person name="Satapoomin P."/>
            <person name="Huang J."/>
            <person name="Bowman M."/>
            <person name="Iovene M."/>
            <person name="Sanseverino W."/>
            <person name="Cavagnaro P."/>
            <person name="Yildiz M."/>
            <person name="Macko-Podgorni A."/>
            <person name="Moranska E."/>
            <person name="Grzebelus E."/>
            <person name="Grzebelus D."/>
            <person name="Ashrafi H."/>
            <person name="Zheng Z."/>
            <person name="Cheng S."/>
            <person name="Spooner D."/>
            <person name="Van Deynze A."/>
            <person name="Simon P."/>
        </authorList>
    </citation>
    <scope>NUCLEOTIDE SEQUENCE</scope>
    <source>
        <tissue evidence="4">Leaf</tissue>
    </source>
</reference>
<evidence type="ECO:0000313" key="4">
    <source>
        <dbReference type="EMBL" id="WOG90229.1"/>
    </source>
</evidence>
<gene>
    <name evidence="4" type="ORF">DCAR_0209472</name>
</gene>
<sequence>MLDPRIQYARCLYWGIVFLFCTPPWIWITLSFADQSSIKFSIQEFHIAGVESSDGSNLNQSIIYFKLNLENDYEELGIYYDNLNLTFSYTTQGDIVPLANYTIPGFRQGRDAETDREGYVVTTRGITLQEISNVSVSSNVDFRVDLATAVRFRHYIAGIKSKRLQTMAWCNVEVDRITGKKKNNNAIELQHVVIRHPSAWISFAYIIANLSTLVLVCCLVFICFGVCDRLLQG</sequence>
<dbReference type="GO" id="GO:0005886">
    <property type="term" value="C:plasma membrane"/>
    <property type="evidence" value="ECO:0007669"/>
    <property type="project" value="TreeGrafter"/>
</dbReference>
<keyword evidence="2 3" id="KW-0472">Membrane</keyword>
<evidence type="ECO:0000256" key="3">
    <source>
        <dbReference type="SAM" id="Phobius"/>
    </source>
</evidence>
<dbReference type="InterPro" id="IPR044839">
    <property type="entry name" value="NDR1-like"/>
</dbReference>
<reference evidence="4" key="2">
    <citation type="submission" date="2022-03" db="EMBL/GenBank/DDBJ databases">
        <title>Draft title - Genomic analysis of global carrot germplasm unveils the trajectory of domestication and the origin of high carotenoid orange carrot.</title>
        <authorList>
            <person name="Iorizzo M."/>
            <person name="Ellison S."/>
            <person name="Senalik D."/>
            <person name="Macko-Podgorni A."/>
            <person name="Grzebelus D."/>
            <person name="Bostan H."/>
            <person name="Rolling W."/>
            <person name="Curaba J."/>
            <person name="Simon P."/>
        </authorList>
    </citation>
    <scope>NUCLEOTIDE SEQUENCE</scope>
    <source>
        <tissue evidence="4">Leaf</tissue>
    </source>
</reference>
<evidence type="ECO:0000256" key="1">
    <source>
        <dbReference type="ARBA" id="ARBA00004370"/>
    </source>
</evidence>
<dbReference type="EMBL" id="CP093344">
    <property type="protein sequence ID" value="WOG90229.1"/>
    <property type="molecule type" value="Genomic_DNA"/>
</dbReference>
<feature type="transmembrane region" description="Helical" evidence="3">
    <location>
        <begin position="200"/>
        <end position="227"/>
    </location>
</feature>
<keyword evidence="3" id="KW-1133">Transmembrane helix</keyword>
<evidence type="ECO:0008006" key="6">
    <source>
        <dbReference type="Google" id="ProtNLM"/>
    </source>
</evidence>
<comment type="subcellular location">
    <subcellularLocation>
        <location evidence="1">Membrane</location>
    </subcellularLocation>
</comment>
<proteinExistence type="predicted"/>
<dbReference type="AlphaFoldDB" id="A0AAF0WID0"/>
<dbReference type="Proteomes" id="UP000077755">
    <property type="component" value="Chromosome 2"/>
</dbReference>
<feature type="transmembrane region" description="Helical" evidence="3">
    <location>
        <begin position="12"/>
        <end position="33"/>
    </location>
</feature>
<keyword evidence="5" id="KW-1185">Reference proteome</keyword>
<dbReference type="PANTHER" id="PTHR31415:SF52">
    <property type="entry name" value="LATE EMBRYOGENESIS ABUNDANT (LEA) HYDROXYPROLINE-RICH GLYCOPROTEIN FAMILY-RELATED"/>
    <property type="match status" value="1"/>
</dbReference>
<organism evidence="4 5">
    <name type="scientific">Daucus carota subsp. sativus</name>
    <name type="common">Carrot</name>
    <dbReference type="NCBI Taxonomy" id="79200"/>
    <lineage>
        <taxon>Eukaryota</taxon>
        <taxon>Viridiplantae</taxon>
        <taxon>Streptophyta</taxon>
        <taxon>Embryophyta</taxon>
        <taxon>Tracheophyta</taxon>
        <taxon>Spermatophyta</taxon>
        <taxon>Magnoliopsida</taxon>
        <taxon>eudicotyledons</taxon>
        <taxon>Gunneridae</taxon>
        <taxon>Pentapetalae</taxon>
        <taxon>asterids</taxon>
        <taxon>campanulids</taxon>
        <taxon>Apiales</taxon>
        <taxon>Apiaceae</taxon>
        <taxon>Apioideae</taxon>
        <taxon>Scandiceae</taxon>
        <taxon>Daucinae</taxon>
        <taxon>Daucus</taxon>
        <taxon>Daucus sect. Daucus</taxon>
    </lineage>
</organism>
<evidence type="ECO:0000313" key="5">
    <source>
        <dbReference type="Proteomes" id="UP000077755"/>
    </source>
</evidence>